<sequence length="284" mass="30962">MSKSNRQGCAIPKENKAGSAKEDLNFREKPHELSHIKNVIGVFSGAGGVGKSLVTSMLAVMMRRERFRTAILDADVTGPSISMAFGLTRKPEIDDAGIFPARTGIGIPIMSLNLPMKDGTDPVICRDSMISDGVNQFWEKVMWGNMDYLFVDMPPGTGNVPPKVFRSLPLTGVIIVTSPQALVGMIAENAINMAEKMKIPVIALVENMSYIRCPDSESVHSVFGGSRIDKIAEKHGIDTVCRLPIDPELASAVDSGTIELFEGEELNSIIIKLIRKEQMLCESR</sequence>
<dbReference type="GO" id="GO:0005524">
    <property type="term" value="F:ATP binding"/>
    <property type="evidence" value="ECO:0007669"/>
    <property type="project" value="UniProtKB-KW"/>
</dbReference>
<keyword evidence="7" id="KW-0812">Transmembrane</keyword>
<dbReference type="GO" id="GO:0016226">
    <property type="term" value="P:iron-sulfur cluster assembly"/>
    <property type="evidence" value="ECO:0007669"/>
    <property type="project" value="InterPro"/>
</dbReference>
<evidence type="ECO:0000256" key="4">
    <source>
        <dbReference type="ARBA" id="ARBA00023004"/>
    </source>
</evidence>
<keyword evidence="2" id="KW-0547">Nucleotide-binding</keyword>
<dbReference type="Pfam" id="PF10609">
    <property type="entry name" value="ParA"/>
    <property type="match status" value="1"/>
</dbReference>
<evidence type="ECO:0000256" key="6">
    <source>
        <dbReference type="SAM" id="MobiDB-lite"/>
    </source>
</evidence>
<dbReference type="GO" id="GO:0051539">
    <property type="term" value="F:4 iron, 4 sulfur cluster binding"/>
    <property type="evidence" value="ECO:0007669"/>
    <property type="project" value="TreeGrafter"/>
</dbReference>
<organism evidence="8">
    <name type="scientific">bioreactor metagenome</name>
    <dbReference type="NCBI Taxonomy" id="1076179"/>
    <lineage>
        <taxon>unclassified sequences</taxon>
        <taxon>metagenomes</taxon>
        <taxon>ecological metagenomes</taxon>
    </lineage>
</organism>
<dbReference type="EMBL" id="VSSQ01001215">
    <property type="protein sequence ID" value="MPM06288.1"/>
    <property type="molecule type" value="Genomic_DNA"/>
</dbReference>
<dbReference type="CDD" id="cd02037">
    <property type="entry name" value="Mrp_NBP35"/>
    <property type="match status" value="1"/>
</dbReference>
<dbReference type="AlphaFoldDB" id="A0A644WS48"/>
<keyword evidence="7" id="KW-1133">Transmembrane helix</keyword>
<keyword evidence="3" id="KW-0067">ATP-binding</keyword>
<dbReference type="SUPFAM" id="SSF52540">
    <property type="entry name" value="P-loop containing nucleoside triphosphate hydrolases"/>
    <property type="match status" value="1"/>
</dbReference>
<keyword evidence="4" id="KW-0408">Iron</keyword>
<feature type="region of interest" description="Disordered" evidence="6">
    <location>
        <begin position="1"/>
        <end position="21"/>
    </location>
</feature>
<gene>
    <name evidence="8" type="ORF">SDC9_52587</name>
</gene>
<evidence type="ECO:0000256" key="5">
    <source>
        <dbReference type="ARBA" id="ARBA00023014"/>
    </source>
</evidence>
<protein>
    <submittedName>
        <fullName evidence="8">Iron-sulfur cluster carrier protein</fullName>
    </submittedName>
</protein>
<evidence type="ECO:0000313" key="8">
    <source>
        <dbReference type="EMBL" id="MPM06288.1"/>
    </source>
</evidence>
<dbReference type="PANTHER" id="PTHR42961:SF2">
    <property type="entry name" value="IRON-SULFUR PROTEIN NUBPL"/>
    <property type="match status" value="1"/>
</dbReference>
<keyword evidence="1" id="KW-0479">Metal-binding</keyword>
<dbReference type="GO" id="GO:0140663">
    <property type="term" value="F:ATP-dependent FeS chaperone activity"/>
    <property type="evidence" value="ECO:0007669"/>
    <property type="project" value="InterPro"/>
</dbReference>
<reference evidence="8" key="1">
    <citation type="submission" date="2019-08" db="EMBL/GenBank/DDBJ databases">
        <authorList>
            <person name="Kucharzyk K."/>
            <person name="Murdoch R.W."/>
            <person name="Higgins S."/>
            <person name="Loffler F."/>
        </authorList>
    </citation>
    <scope>NUCLEOTIDE SEQUENCE</scope>
</reference>
<dbReference type="PANTHER" id="PTHR42961">
    <property type="entry name" value="IRON-SULFUR PROTEIN NUBPL"/>
    <property type="match status" value="1"/>
</dbReference>
<proteinExistence type="inferred from homology"/>
<dbReference type="InterPro" id="IPR019591">
    <property type="entry name" value="Mrp/NBP35_ATP-bd"/>
</dbReference>
<dbReference type="InterPro" id="IPR027417">
    <property type="entry name" value="P-loop_NTPase"/>
</dbReference>
<evidence type="ECO:0000256" key="1">
    <source>
        <dbReference type="ARBA" id="ARBA00022723"/>
    </source>
</evidence>
<comment type="caution">
    <text evidence="8">The sequence shown here is derived from an EMBL/GenBank/DDBJ whole genome shotgun (WGS) entry which is preliminary data.</text>
</comment>
<dbReference type="GO" id="GO:0046872">
    <property type="term" value="F:metal ion binding"/>
    <property type="evidence" value="ECO:0007669"/>
    <property type="project" value="UniProtKB-KW"/>
</dbReference>
<dbReference type="InterPro" id="IPR033756">
    <property type="entry name" value="YlxH/NBP35"/>
</dbReference>
<dbReference type="HAMAP" id="MF_02040">
    <property type="entry name" value="Mrp_NBP35"/>
    <property type="match status" value="1"/>
</dbReference>
<dbReference type="InterPro" id="IPR044304">
    <property type="entry name" value="NUBPL-like"/>
</dbReference>
<evidence type="ECO:0000256" key="2">
    <source>
        <dbReference type="ARBA" id="ARBA00022741"/>
    </source>
</evidence>
<evidence type="ECO:0000256" key="3">
    <source>
        <dbReference type="ARBA" id="ARBA00022840"/>
    </source>
</evidence>
<evidence type="ECO:0000256" key="7">
    <source>
        <dbReference type="SAM" id="Phobius"/>
    </source>
</evidence>
<feature type="transmembrane region" description="Helical" evidence="7">
    <location>
        <begin position="39"/>
        <end position="60"/>
    </location>
</feature>
<keyword evidence="7" id="KW-0472">Membrane</keyword>
<name>A0A644WS48_9ZZZZ</name>
<accession>A0A644WS48</accession>
<keyword evidence="5" id="KW-0411">Iron-sulfur</keyword>
<dbReference type="Gene3D" id="3.40.50.300">
    <property type="entry name" value="P-loop containing nucleotide triphosphate hydrolases"/>
    <property type="match status" value="1"/>
</dbReference>